<keyword evidence="1" id="KW-0812">Transmembrane</keyword>
<keyword evidence="1" id="KW-1133">Transmembrane helix</keyword>
<sequence length="45" mass="4593">MSQVAWAVAAAVKARSSPRVVVISGAANLALGLAIIALKTWAVPY</sequence>
<evidence type="ECO:0000256" key="1">
    <source>
        <dbReference type="SAM" id="Phobius"/>
    </source>
</evidence>
<proteinExistence type="predicted"/>
<name>A0ABV5SIK3_9ACTN</name>
<gene>
    <name evidence="2" type="ORF">ACFFSA_44870</name>
</gene>
<dbReference type="EMBL" id="JBHMBW010000094">
    <property type="protein sequence ID" value="MFB9630251.1"/>
    <property type="molecule type" value="Genomic_DNA"/>
</dbReference>
<evidence type="ECO:0000313" key="2">
    <source>
        <dbReference type="EMBL" id="MFB9630251.1"/>
    </source>
</evidence>
<accession>A0ABV5SIK3</accession>
<dbReference type="RefSeq" id="WP_344988127.1">
    <property type="nucleotide sequence ID" value="NZ_BAAAXV010000002.1"/>
</dbReference>
<evidence type="ECO:0000313" key="3">
    <source>
        <dbReference type="Proteomes" id="UP001589532"/>
    </source>
</evidence>
<comment type="caution">
    <text evidence="2">The sequence shown here is derived from an EMBL/GenBank/DDBJ whole genome shotgun (WGS) entry which is preliminary data.</text>
</comment>
<keyword evidence="3" id="KW-1185">Reference proteome</keyword>
<organism evidence="2 3">
    <name type="scientific">Nonomuraea helvata</name>
    <dbReference type="NCBI Taxonomy" id="37484"/>
    <lineage>
        <taxon>Bacteria</taxon>
        <taxon>Bacillati</taxon>
        <taxon>Actinomycetota</taxon>
        <taxon>Actinomycetes</taxon>
        <taxon>Streptosporangiales</taxon>
        <taxon>Streptosporangiaceae</taxon>
        <taxon>Nonomuraea</taxon>
    </lineage>
</organism>
<dbReference type="Proteomes" id="UP001589532">
    <property type="component" value="Unassembled WGS sequence"/>
</dbReference>
<feature type="transmembrane region" description="Helical" evidence="1">
    <location>
        <begin position="20"/>
        <end position="42"/>
    </location>
</feature>
<reference evidence="2 3" key="1">
    <citation type="submission" date="2024-09" db="EMBL/GenBank/DDBJ databases">
        <authorList>
            <person name="Sun Q."/>
            <person name="Mori K."/>
        </authorList>
    </citation>
    <scope>NUCLEOTIDE SEQUENCE [LARGE SCALE GENOMIC DNA]</scope>
    <source>
        <strain evidence="2 3">JCM 3143</strain>
    </source>
</reference>
<keyword evidence="1" id="KW-0472">Membrane</keyword>
<protein>
    <submittedName>
        <fullName evidence="2">Uncharacterized protein</fullName>
    </submittedName>
</protein>